<dbReference type="PROSITE" id="PS50297">
    <property type="entry name" value="ANK_REP_REGION"/>
    <property type="match status" value="1"/>
</dbReference>
<dbReference type="InterPro" id="IPR000305">
    <property type="entry name" value="GIY-YIG_endonuc"/>
</dbReference>
<evidence type="ECO:0000313" key="6">
    <source>
        <dbReference type="Proteomes" id="UP001148838"/>
    </source>
</evidence>
<feature type="compositionally biased region" description="Low complexity" evidence="2">
    <location>
        <begin position="574"/>
        <end position="584"/>
    </location>
</feature>
<feature type="region of interest" description="Disordered" evidence="2">
    <location>
        <begin position="546"/>
        <end position="586"/>
    </location>
</feature>
<evidence type="ECO:0008006" key="7">
    <source>
        <dbReference type="Google" id="ProtNLM"/>
    </source>
</evidence>
<dbReference type="Pfam" id="PF22945">
    <property type="entry name" value="LEM-3_GIY-YIG"/>
    <property type="match status" value="1"/>
</dbReference>
<dbReference type="InterPro" id="IPR011015">
    <property type="entry name" value="LEM/LEM-like_dom_sf"/>
</dbReference>
<sequence length="1106" mass="125408">MAGLCEGDNEPPGSLKASKSTDLQTPVHVAAAWGRENILQLLLVNGGNPWLTDVDDNNAFHYAYQEQHWNIVQILQNFRSRDSFEEEEEEEDGSDKFKFTFEKVFLYNNAMAYEYVVKPQTETNCKARSVATQTCNSRDIISCTLNSGPDLHLKPDAKEKSQSNYEIFSNVVSGSCEEKKTQNVNSIVQPVLETEPNNNCTIAKNQIPNISQELHKENTDVENEIFSTSVGLNSKSKLIGELKNCSCSKNVTRDTSFLKSSLIEELKSVQKQRLSARSSCNVGFKAKDACNCDNNELNKSPPNTVMGKLNSLNINSEKSLLPLTPVKDSKTDAHETVGMQTMKNEVGDDSDKNILGEKRRISIIDKYTAMRSSLKNHPVAKSDIVLLKDYDMENNCINSANIRSNGTDLKTKPDRTDVDCENSSYEDSALDSWHLSLITEDEFIASQSCSLISLDSDFFTCRDASPVSSTRDVPRKEDKNVNRNINEIHGDQGVTQKQNLNGTVSSSSDTYVSLSEEYKYSDEENGVVLLERRFIVPPVSVSDLHCDDKADSKIGPPLMSSTTLEDGVSDKGHSSPSDTSVPSSLDYDTDTLREKLKDRGYIPGPITPTTKRLYLKKLIKLQKKPVRLSLKSREYAITKVQDNRQGLELNGLHQLLVYADDVNMLGENTQTIRENTEILLEASRVIGLEVNPEKTKYMIMSRDQNIVRNGNIEIGDLSFEKVEKFKYLGATVTNINDTREEIKRRINMGNVCYYSVEKLLSSSLLSKNLKVRIYKTVILPVVLYGCETWTLTLREEHRFRVFENKVLRKIFGAKRDEVTGEWRKLHNTELHALYSSPDIIRNIKSGRLRWAGHVARMGESRNAYRVCLAKQSWPVANLNAATDDFRGKSTVDYDAEIYSSELQRTLQNFDWQKKLVDYLALEKEVANQFSKPEASRRWREGVVKSSFTYLLLDPRITDNLPCRTDILTQSEIWSTFLSSIFYVGKGKRSRPYSHLYQAYSVWKNKTTKIMDKKVHYIIDIWNADMGVVCLHVFQNVIPVEAYTREAAMIDAIGLHNLKNMKSGEYYGVAATWTSHQKKMLGTFLLYRAMCIFFYEGERQLRPGDIG</sequence>
<dbReference type="Pfam" id="PF03020">
    <property type="entry name" value="LEM"/>
    <property type="match status" value="1"/>
</dbReference>
<dbReference type="PROSITE" id="PS50164">
    <property type="entry name" value="GIY_YIG"/>
    <property type="match status" value="1"/>
</dbReference>
<dbReference type="SUPFAM" id="SSF63451">
    <property type="entry name" value="LEM domain"/>
    <property type="match status" value="1"/>
</dbReference>
<evidence type="ECO:0000259" key="4">
    <source>
        <dbReference type="PROSITE" id="PS50954"/>
    </source>
</evidence>
<evidence type="ECO:0000313" key="5">
    <source>
        <dbReference type="EMBL" id="KAJ4435497.1"/>
    </source>
</evidence>
<feature type="domain" description="LEM" evidence="4">
    <location>
        <begin position="581"/>
        <end position="625"/>
    </location>
</feature>
<protein>
    <recommendedName>
        <fullName evidence="7">Ankyrin repeat and LEM domain-containing protein 1</fullName>
    </recommendedName>
</protein>
<dbReference type="CDD" id="cd10454">
    <property type="entry name" value="GIY-YIG_COG3680_Meta"/>
    <property type="match status" value="1"/>
</dbReference>
<evidence type="ECO:0000259" key="3">
    <source>
        <dbReference type="PROSITE" id="PS50164"/>
    </source>
</evidence>
<feature type="region of interest" description="Disordered" evidence="2">
    <location>
        <begin position="1"/>
        <end position="21"/>
    </location>
</feature>
<dbReference type="SMART" id="SM00540">
    <property type="entry name" value="LEM"/>
    <property type="match status" value="1"/>
</dbReference>
<dbReference type="PANTHER" id="PTHR46427">
    <property type="entry name" value="ANKYRIN REPEAT AND LEM DOMAIN-CONTAINING PROTEIN 1"/>
    <property type="match status" value="1"/>
</dbReference>
<keyword evidence="6" id="KW-1185">Reference proteome</keyword>
<dbReference type="InterPro" id="IPR000477">
    <property type="entry name" value="RT_dom"/>
</dbReference>
<organism evidence="5 6">
    <name type="scientific">Periplaneta americana</name>
    <name type="common">American cockroach</name>
    <name type="synonym">Blatta americana</name>
    <dbReference type="NCBI Taxonomy" id="6978"/>
    <lineage>
        <taxon>Eukaryota</taxon>
        <taxon>Metazoa</taxon>
        <taxon>Ecdysozoa</taxon>
        <taxon>Arthropoda</taxon>
        <taxon>Hexapoda</taxon>
        <taxon>Insecta</taxon>
        <taxon>Pterygota</taxon>
        <taxon>Neoptera</taxon>
        <taxon>Polyneoptera</taxon>
        <taxon>Dictyoptera</taxon>
        <taxon>Blattodea</taxon>
        <taxon>Blattoidea</taxon>
        <taxon>Blattidae</taxon>
        <taxon>Blattinae</taxon>
        <taxon>Periplaneta</taxon>
    </lineage>
</organism>
<proteinExistence type="predicted"/>
<dbReference type="InterPro" id="IPR002110">
    <property type="entry name" value="Ankyrin_rpt"/>
</dbReference>
<dbReference type="Pfam" id="PF00078">
    <property type="entry name" value="RVT_1"/>
    <property type="match status" value="1"/>
</dbReference>
<dbReference type="InterPro" id="IPR034998">
    <property type="entry name" value="ANKLE1"/>
</dbReference>
<dbReference type="Gene3D" id="1.25.40.20">
    <property type="entry name" value="Ankyrin repeat-containing domain"/>
    <property type="match status" value="1"/>
</dbReference>
<feature type="repeat" description="ANK" evidence="1">
    <location>
        <begin position="22"/>
        <end position="54"/>
    </location>
</feature>
<dbReference type="PROSITE" id="PS50088">
    <property type="entry name" value="ANK_REPEAT"/>
    <property type="match status" value="1"/>
</dbReference>
<feature type="region of interest" description="Disordered" evidence="2">
    <location>
        <begin position="488"/>
        <end position="508"/>
    </location>
</feature>
<feature type="compositionally biased region" description="Polar residues" evidence="2">
    <location>
        <begin position="493"/>
        <end position="502"/>
    </location>
</feature>
<gene>
    <name evidence="5" type="ORF">ANN_18113</name>
</gene>
<reference evidence="5 6" key="1">
    <citation type="journal article" date="2022" name="Allergy">
        <title>Genome assembly and annotation of Periplaneta americana reveal a comprehensive cockroach allergen profile.</title>
        <authorList>
            <person name="Wang L."/>
            <person name="Xiong Q."/>
            <person name="Saelim N."/>
            <person name="Wang L."/>
            <person name="Nong W."/>
            <person name="Wan A.T."/>
            <person name="Shi M."/>
            <person name="Liu X."/>
            <person name="Cao Q."/>
            <person name="Hui J.H.L."/>
            <person name="Sookrung N."/>
            <person name="Leung T.F."/>
            <person name="Tungtrongchitr A."/>
            <person name="Tsui S.K.W."/>
        </authorList>
    </citation>
    <scope>NUCLEOTIDE SEQUENCE [LARGE SCALE GENOMIC DNA]</scope>
    <source>
        <strain evidence="5">PWHHKU_190912</strain>
    </source>
</reference>
<dbReference type="SUPFAM" id="SSF48403">
    <property type="entry name" value="Ankyrin repeat"/>
    <property type="match status" value="1"/>
</dbReference>
<dbReference type="EMBL" id="JAJSOF020000023">
    <property type="protein sequence ID" value="KAJ4435497.1"/>
    <property type="molecule type" value="Genomic_DNA"/>
</dbReference>
<dbReference type="CDD" id="cd12934">
    <property type="entry name" value="LEM"/>
    <property type="match status" value="1"/>
</dbReference>
<feature type="domain" description="GIY-YIG" evidence="3">
    <location>
        <begin position="944"/>
        <end position="1060"/>
    </location>
</feature>
<dbReference type="Proteomes" id="UP001148838">
    <property type="component" value="Unassembled WGS sequence"/>
</dbReference>
<dbReference type="InterPro" id="IPR036770">
    <property type="entry name" value="Ankyrin_rpt-contain_sf"/>
</dbReference>
<evidence type="ECO:0000256" key="2">
    <source>
        <dbReference type="SAM" id="MobiDB-lite"/>
    </source>
</evidence>
<dbReference type="Gene3D" id="1.10.720.40">
    <property type="match status" value="1"/>
</dbReference>
<dbReference type="PANTHER" id="PTHR46427:SF1">
    <property type="entry name" value="ANKYRIN REPEAT AND LEM DOMAIN-CONTAINING PROTEIN 1"/>
    <property type="match status" value="1"/>
</dbReference>
<name>A0ABQ8SP78_PERAM</name>
<keyword evidence="1" id="KW-0040">ANK repeat</keyword>
<dbReference type="SMART" id="SM00248">
    <property type="entry name" value="ANK"/>
    <property type="match status" value="2"/>
</dbReference>
<evidence type="ECO:0000256" key="1">
    <source>
        <dbReference type="PROSITE-ProRule" id="PRU00023"/>
    </source>
</evidence>
<dbReference type="Pfam" id="PF00023">
    <property type="entry name" value="Ank"/>
    <property type="match status" value="1"/>
</dbReference>
<dbReference type="PROSITE" id="PS50954">
    <property type="entry name" value="LEM"/>
    <property type="match status" value="1"/>
</dbReference>
<accession>A0ABQ8SP78</accession>
<comment type="caution">
    <text evidence="5">The sequence shown here is derived from an EMBL/GenBank/DDBJ whole genome shotgun (WGS) entry which is preliminary data.</text>
</comment>
<dbReference type="InterPro" id="IPR003887">
    <property type="entry name" value="LEM_dom"/>
</dbReference>